<dbReference type="PANTHER" id="PTHR19446">
    <property type="entry name" value="REVERSE TRANSCRIPTASES"/>
    <property type="match status" value="1"/>
</dbReference>
<evidence type="ECO:0000313" key="3">
    <source>
        <dbReference type="Proteomes" id="UP000595437"/>
    </source>
</evidence>
<feature type="non-terminal residue" evidence="2">
    <location>
        <position position="1"/>
    </location>
</feature>
<evidence type="ECO:0000313" key="2">
    <source>
        <dbReference type="EMBL" id="QQP41316.1"/>
    </source>
</evidence>
<dbReference type="InterPro" id="IPR000477">
    <property type="entry name" value="RT_dom"/>
</dbReference>
<accession>A0A7T8H1D7</accession>
<name>A0A7T8H1D7_CALRO</name>
<dbReference type="EMBL" id="CP045899">
    <property type="protein sequence ID" value="QQP41316.1"/>
    <property type="molecule type" value="Genomic_DNA"/>
</dbReference>
<dbReference type="Proteomes" id="UP000595437">
    <property type="component" value="Chromosome 10"/>
</dbReference>
<proteinExistence type="predicted"/>
<sequence length="92" mass="10574">EMEKKGKMPSSLTRGRIVLIPKKGNGTDFSHWRPITILNESYRILSGILAQQIQIQLNEKNGFHQKGFLKNCKIYDMSRSIQASIESVNKRK</sequence>
<organism evidence="2 3">
    <name type="scientific">Caligus rogercresseyi</name>
    <name type="common">Sea louse</name>
    <dbReference type="NCBI Taxonomy" id="217165"/>
    <lineage>
        <taxon>Eukaryota</taxon>
        <taxon>Metazoa</taxon>
        <taxon>Ecdysozoa</taxon>
        <taxon>Arthropoda</taxon>
        <taxon>Crustacea</taxon>
        <taxon>Multicrustacea</taxon>
        <taxon>Hexanauplia</taxon>
        <taxon>Copepoda</taxon>
        <taxon>Siphonostomatoida</taxon>
        <taxon>Caligidae</taxon>
        <taxon>Caligus</taxon>
    </lineage>
</organism>
<dbReference type="PROSITE" id="PS50878">
    <property type="entry name" value="RT_POL"/>
    <property type="match status" value="1"/>
</dbReference>
<evidence type="ECO:0000259" key="1">
    <source>
        <dbReference type="PROSITE" id="PS50878"/>
    </source>
</evidence>
<dbReference type="OrthoDB" id="411871at2759"/>
<keyword evidence="3" id="KW-1185">Reference proteome</keyword>
<protein>
    <submittedName>
        <fullName evidence="2">NELlike 1 (Silurana)</fullName>
    </submittedName>
</protein>
<reference evidence="3" key="1">
    <citation type="submission" date="2021-01" db="EMBL/GenBank/DDBJ databases">
        <title>Caligus Genome Assembly.</title>
        <authorList>
            <person name="Gallardo-Escarate C."/>
        </authorList>
    </citation>
    <scope>NUCLEOTIDE SEQUENCE [LARGE SCALE GENOMIC DNA]</scope>
</reference>
<feature type="domain" description="Reverse transcriptase" evidence="1">
    <location>
        <begin position="1"/>
        <end position="92"/>
    </location>
</feature>
<feature type="non-terminal residue" evidence="2">
    <location>
        <position position="92"/>
    </location>
</feature>
<dbReference type="AlphaFoldDB" id="A0A7T8H1D7"/>
<gene>
    <name evidence="2" type="ORF">FKW44_015640</name>
</gene>